<evidence type="ECO:0000313" key="3">
    <source>
        <dbReference type="Proteomes" id="UP001595839"/>
    </source>
</evidence>
<evidence type="ECO:0000259" key="1">
    <source>
        <dbReference type="Pfam" id="PF11716"/>
    </source>
</evidence>
<dbReference type="InterPro" id="IPR017517">
    <property type="entry name" value="Maleyloyr_isom"/>
</dbReference>
<evidence type="ECO:0000313" key="2">
    <source>
        <dbReference type="EMBL" id="MFC4507732.1"/>
    </source>
</evidence>
<dbReference type="RefSeq" id="WP_381186879.1">
    <property type="nucleotide sequence ID" value="NZ_JBHSFK010000060.1"/>
</dbReference>
<dbReference type="Proteomes" id="UP001595839">
    <property type="component" value="Unassembled WGS sequence"/>
</dbReference>
<dbReference type="GO" id="GO:0016853">
    <property type="term" value="F:isomerase activity"/>
    <property type="evidence" value="ECO:0007669"/>
    <property type="project" value="UniProtKB-KW"/>
</dbReference>
<name>A0ABV9B999_9ACTN</name>
<dbReference type="Pfam" id="PF11716">
    <property type="entry name" value="MDMPI_N"/>
    <property type="match status" value="1"/>
</dbReference>
<dbReference type="EMBL" id="JBHSFK010000060">
    <property type="protein sequence ID" value="MFC4507732.1"/>
    <property type="molecule type" value="Genomic_DNA"/>
</dbReference>
<accession>A0ABV9B999</accession>
<dbReference type="InterPro" id="IPR024344">
    <property type="entry name" value="MDMPI_metal-binding"/>
</dbReference>
<dbReference type="Gene3D" id="1.20.120.450">
    <property type="entry name" value="dinb family like domain"/>
    <property type="match status" value="1"/>
</dbReference>
<keyword evidence="2" id="KW-0413">Isomerase</keyword>
<dbReference type="InterPro" id="IPR034660">
    <property type="entry name" value="DinB/YfiT-like"/>
</dbReference>
<feature type="domain" description="Mycothiol-dependent maleylpyruvate isomerase metal-binding" evidence="1">
    <location>
        <begin position="9"/>
        <end position="135"/>
    </location>
</feature>
<comment type="caution">
    <text evidence="2">The sequence shown here is derived from an EMBL/GenBank/DDBJ whole genome shotgun (WGS) entry which is preliminary data.</text>
</comment>
<organism evidence="2 3">
    <name type="scientific">Streptomyces vulcanius</name>
    <dbReference type="NCBI Taxonomy" id="1441876"/>
    <lineage>
        <taxon>Bacteria</taxon>
        <taxon>Bacillati</taxon>
        <taxon>Actinomycetota</taxon>
        <taxon>Actinomycetes</taxon>
        <taxon>Kitasatosporales</taxon>
        <taxon>Streptomycetaceae</taxon>
        <taxon>Streptomyces</taxon>
    </lineage>
</organism>
<proteinExistence type="predicted"/>
<dbReference type="NCBIfam" id="TIGR03083">
    <property type="entry name" value="maleylpyruvate isomerase family mycothiol-dependent enzyme"/>
    <property type="match status" value="1"/>
</dbReference>
<protein>
    <submittedName>
        <fullName evidence="2">Maleylpyruvate isomerase family mycothiol-dependent enzyme</fullName>
    </submittedName>
</protein>
<keyword evidence="3" id="KW-1185">Reference proteome</keyword>
<dbReference type="SUPFAM" id="SSF109854">
    <property type="entry name" value="DinB/YfiT-like putative metalloenzymes"/>
    <property type="match status" value="1"/>
</dbReference>
<gene>
    <name evidence="2" type="ORF">ACFPIH_51445</name>
</gene>
<sequence length="256" mass="28541">MKPDRADAFRTERAEMLRLCGELDEKEWGTASKALGWSVQDVVAHIGATCRSFFTPSMVTMMRMNDLERTNDLFVDKRRGRTPSQTVAEYERWTRVMGVAARLPLDWVRVPMAELGRFPAGLMIGGAMTFDHHTHLRFDIVPALGRPVPGTDANRMATVLEWMFAVLGNQVRSAQPAWFVDPLTIELEGLGGGTWSVGPGGVVTVGPSDKSAATITGRAEDFPEWATHRADWRDRDLRISGDVDYSARFLDFARVV</sequence>
<reference evidence="3" key="1">
    <citation type="journal article" date="2019" name="Int. J. Syst. Evol. Microbiol.">
        <title>The Global Catalogue of Microorganisms (GCM) 10K type strain sequencing project: providing services to taxonomists for standard genome sequencing and annotation.</title>
        <authorList>
            <consortium name="The Broad Institute Genomics Platform"/>
            <consortium name="The Broad Institute Genome Sequencing Center for Infectious Disease"/>
            <person name="Wu L."/>
            <person name="Ma J."/>
        </authorList>
    </citation>
    <scope>NUCLEOTIDE SEQUENCE [LARGE SCALE GENOMIC DNA]</scope>
    <source>
        <strain evidence="3">CGMCC 4.7177</strain>
    </source>
</reference>